<name>A0AA43H1D9_9CYAN</name>
<feature type="transmembrane region" description="Helical" evidence="1">
    <location>
        <begin position="186"/>
        <end position="206"/>
    </location>
</feature>
<evidence type="ECO:0000313" key="2">
    <source>
        <dbReference type="EMBL" id="MDH6065599.1"/>
    </source>
</evidence>
<evidence type="ECO:0000313" key="3">
    <source>
        <dbReference type="Proteomes" id="UP001159370"/>
    </source>
</evidence>
<keyword evidence="1" id="KW-0472">Membrane</keyword>
<dbReference type="AlphaFoldDB" id="A0AA43H1D9"/>
<keyword evidence="1" id="KW-0812">Transmembrane</keyword>
<dbReference type="Proteomes" id="UP001159370">
    <property type="component" value="Unassembled WGS sequence"/>
</dbReference>
<accession>A0AA43H1D9</accession>
<organism evidence="2 3">
    <name type="scientific">Umezakia ovalisporum FSS-62</name>
    <dbReference type="NCBI Taxonomy" id="2971776"/>
    <lineage>
        <taxon>Bacteria</taxon>
        <taxon>Bacillati</taxon>
        <taxon>Cyanobacteriota</taxon>
        <taxon>Cyanophyceae</taxon>
        <taxon>Nostocales</taxon>
        <taxon>Nodulariaceae</taxon>
        <taxon>Umezakia</taxon>
    </lineage>
</organism>
<comment type="caution">
    <text evidence="2">The sequence shown here is derived from an EMBL/GenBank/DDBJ whole genome shotgun (WGS) entry which is preliminary data.</text>
</comment>
<proteinExistence type="predicted"/>
<feature type="transmembrane region" description="Helical" evidence="1">
    <location>
        <begin position="17"/>
        <end position="35"/>
    </location>
</feature>
<gene>
    <name evidence="2" type="ORF">NWP23_17965</name>
</gene>
<reference evidence="2 3" key="1">
    <citation type="journal article" date="2023" name="J. Phycol.">
        <title>Chrysosporum ovalisporum is synonymous with the true-branching cyanobacterium Umezakia natans (Nostocales/Aphanizomenonaceae).</title>
        <authorList>
            <person name="McGregor G.B."/>
            <person name="Sendall B.C."/>
            <person name="Niiyama Y."/>
            <person name="Tuji A."/>
            <person name="Willis A."/>
        </authorList>
    </citation>
    <scope>NUCLEOTIDE SEQUENCE [LARGE SCALE GENOMIC DNA]</scope>
    <source>
        <strain evidence="2 3">FSS-62</strain>
    </source>
</reference>
<evidence type="ECO:0000256" key="1">
    <source>
        <dbReference type="SAM" id="Phobius"/>
    </source>
</evidence>
<sequence>MYPQPNPTNSHDQIPKIIYYSLLFLSCLIVSITAADSTVAHQVEISQDVGATLHIEPQDNPRAGEQTQAWFALTRKGGKVIPLTQCHCELLIYAEPHTPGEPALLEPSLQPVSAERYQGIPGAEINFPKAGLYQLQLSGKPRNEGSFKPFQFEFEVTVAGGTTRNQENVLNANNAPTQDVNIKSGFTITVLVLAILLAVGIVFFILQELKERETR</sequence>
<keyword evidence="1" id="KW-1133">Transmembrane helix</keyword>
<dbReference type="EMBL" id="JANQDL010000117">
    <property type="protein sequence ID" value="MDH6065599.1"/>
    <property type="molecule type" value="Genomic_DNA"/>
</dbReference>
<protein>
    <submittedName>
        <fullName evidence="2">Uncharacterized protein</fullName>
    </submittedName>
</protein>